<protein>
    <recommendedName>
        <fullName evidence="13">Expansin-like EG45 domain-containing protein</fullName>
    </recommendedName>
</protein>
<dbReference type="InterPro" id="IPR007117">
    <property type="entry name" value="Expansin_CBD"/>
</dbReference>
<dbReference type="InterPro" id="IPR007118">
    <property type="entry name" value="Expan_Lol_pI"/>
</dbReference>
<evidence type="ECO:0000259" key="8">
    <source>
        <dbReference type="PROSITE" id="PS50842"/>
    </source>
</evidence>
<dbReference type="SUPFAM" id="SSF49590">
    <property type="entry name" value="PHL pollen allergen"/>
    <property type="match status" value="1"/>
</dbReference>
<dbReference type="InterPro" id="IPR009009">
    <property type="entry name" value="RlpA-like_DPBB"/>
</dbReference>
<gene>
    <name evidence="11" type="ORF">WJX75_009958</name>
</gene>
<dbReference type="InterPro" id="IPR036908">
    <property type="entry name" value="RlpA-like_sf"/>
</dbReference>
<dbReference type="Pfam" id="PF01357">
    <property type="entry name" value="Expansin_C"/>
    <property type="match status" value="1"/>
</dbReference>
<evidence type="ECO:0000259" key="9">
    <source>
        <dbReference type="PROSITE" id="PS50843"/>
    </source>
</evidence>
<dbReference type="PROSITE" id="PS50843">
    <property type="entry name" value="EXPANSIN_CBD"/>
    <property type="match status" value="1"/>
</dbReference>
<dbReference type="PANTHER" id="PTHR31867">
    <property type="entry name" value="EXPANSIN-A15"/>
    <property type="match status" value="1"/>
</dbReference>
<proteinExistence type="inferred from homology"/>
<feature type="compositionally biased region" description="Low complexity" evidence="7">
    <location>
        <begin position="229"/>
        <end position="265"/>
    </location>
</feature>
<comment type="caution">
    <text evidence="11">The sequence shown here is derived from an EMBL/GenBank/DDBJ whole genome shotgun (WGS) entry which is preliminary data.</text>
</comment>
<evidence type="ECO:0000313" key="12">
    <source>
        <dbReference type="Proteomes" id="UP001491310"/>
    </source>
</evidence>
<keyword evidence="12" id="KW-1185">Reference proteome</keyword>
<dbReference type="SUPFAM" id="SSF50685">
    <property type="entry name" value="Barwin-like endoglucanases"/>
    <property type="match status" value="1"/>
</dbReference>
<keyword evidence="6" id="KW-0472">Membrane</keyword>
<evidence type="ECO:0000256" key="1">
    <source>
        <dbReference type="ARBA" id="ARBA00004170"/>
    </source>
</evidence>
<evidence type="ECO:0000256" key="4">
    <source>
        <dbReference type="ARBA" id="ARBA00022512"/>
    </source>
</evidence>
<organism evidence="11 12">
    <name type="scientific">Coccomyxa subellipsoidea</name>
    <dbReference type="NCBI Taxonomy" id="248742"/>
    <lineage>
        <taxon>Eukaryota</taxon>
        <taxon>Viridiplantae</taxon>
        <taxon>Chlorophyta</taxon>
        <taxon>core chlorophytes</taxon>
        <taxon>Trebouxiophyceae</taxon>
        <taxon>Trebouxiophyceae incertae sedis</taxon>
        <taxon>Coccomyxaceae</taxon>
        <taxon>Coccomyxa</taxon>
    </lineage>
</organism>
<feature type="domain" description="Expansin-like CBD" evidence="9">
    <location>
        <begin position="137"/>
        <end position="215"/>
    </location>
</feature>
<evidence type="ECO:0000259" key="10">
    <source>
        <dbReference type="PROSITE" id="PS51670"/>
    </source>
</evidence>
<dbReference type="PROSITE" id="PS51670">
    <property type="entry name" value="SHKT"/>
    <property type="match status" value="1"/>
</dbReference>
<keyword evidence="4" id="KW-0964">Secreted</keyword>
<evidence type="ECO:0000313" key="11">
    <source>
        <dbReference type="EMBL" id="KAK9905117.1"/>
    </source>
</evidence>
<comment type="similarity">
    <text evidence="3">Belongs to the expansin family. Expansin A subfamily.</text>
</comment>
<evidence type="ECO:0000256" key="3">
    <source>
        <dbReference type="ARBA" id="ARBA00005392"/>
    </source>
</evidence>
<dbReference type="PRINTS" id="PR01225">
    <property type="entry name" value="EXPANSNFAMLY"/>
</dbReference>
<name>A0ABR2YH99_9CHLO</name>
<evidence type="ECO:0000256" key="5">
    <source>
        <dbReference type="ARBA" id="ARBA00022729"/>
    </source>
</evidence>
<accession>A0ABR2YH99</accession>
<dbReference type="EMBL" id="JALJOT010000012">
    <property type="protein sequence ID" value="KAK9905117.1"/>
    <property type="molecule type" value="Genomic_DNA"/>
</dbReference>
<sequence length="327" mass="34338">MNPYDPSFGTKEGACGYGVLDKNSYPFWSVAAFSLTNSFSVAGPAKACGQCFEIKCVDIGGPFAGRCSKDSNQRSVTVTITDVCPECETDHIDMQALTFNKIAPMEVGRIDIQYRRVECTPPEPLLVDINHNNGPGAWLRIVVSKAAGYGGIKLVQMKGSDSDWMGMTNKYGQAWEVPVTPKLPWDFRMVSDDSQEVTALGLINSQGMTGDVPTNVNFALKGGAVSTSSTYTSSSSSSSSGSPAASPSGTPSGSPGSSPSGSPGSSPSPPGSGGGQCPCTDQTPDTTYSCDQQKKYGKCDSSWMNVSTKDYPNAFCAKTCGRCPSTC</sequence>
<comment type="subcellular location">
    <subcellularLocation>
        <location evidence="1">Membrane</location>
        <topology evidence="1">Peripheral membrane protein</topology>
    </subcellularLocation>
    <subcellularLocation>
        <location evidence="2">Secreted</location>
        <location evidence="2">Cell wall</location>
    </subcellularLocation>
</comment>
<reference evidence="11 12" key="1">
    <citation type="journal article" date="2024" name="Nat. Commun.">
        <title>Phylogenomics reveals the evolutionary origins of lichenization in chlorophyte algae.</title>
        <authorList>
            <person name="Puginier C."/>
            <person name="Libourel C."/>
            <person name="Otte J."/>
            <person name="Skaloud P."/>
            <person name="Haon M."/>
            <person name="Grisel S."/>
            <person name="Petersen M."/>
            <person name="Berrin J.G."/>
            <person name="Delaux P.M."/>
            <person name="Dal Grande F."/>
            <person name="Keller J."/>
        </authorList>
    </citation>
    <scope>NUCLEOTIDE SEQUENCE [LARGE SCALE GENOMIC DNA]</scope>
    <source>
        <strain evidence="11 12">SAG 216-7</strain>
    </source>
</reference>
<dbReference type="InterPro" id="IPR002963">
    <property type="entry name" value="Expansin"/>
</dbReference>
<evidence type="ECO:0000256" key="2">
    <source>
        <dbReference type="ARBA" id="ARBA00004191"/>
    </source>
</evidence>
<dbReference type="Gene3D" id="2.60.40.760">
    <property type="entry name" value="Expansin, cellulose-binding-like domain"/>
    <property type="match status" value="1"/>
</dbReference>
<dbReference type="Pfam" id="PF03330">
    <property type="entry name" value="DPBB_1"/>
    <property type="match status" value="1"/>
</dbReference>
<dbReference type="PROSITE" id="PS50842">
    <property type="entry name" value="EXPANSIN_EG45"/>
    <property type="match status" value="1"/>
</dbReference>
<keyword evidence="5" id="KW-0732">Signal</keyword>
<feature type="domain" description="ShKT" evidence="10">
    <location>
        <begin position="279"/>
        <end position="323"/>
    </location>
</feature>
<evidence type="ECO:0000256" key="6">
    <source>
        <dbReference type="ARBA" id="ARBA00023136"/>
    </source>
</evidence>
<dbReference type="CDD" id="cd22271">
    <property type="entry name" value="DPBB_EXP_N-like"/>
    <property type="match status" value="1"/>
</dbReference>
<dbReference type="Gene3D" id="2.40.40.10">
    <property type="entry name" value="RlpA-like domain"/>
    <property type="match status" value="1"/>
</dbReference>
<evidence type="ECO:0000256" key="7">
    <source>
        <dbReference type="SAM" id="MobiDB-lite"/>
    </source>
</evidence>
<dbReference type="InterPro" id="IPR036749">
    <property type="entry name" value="Expansin_CBD_sf"/>
</dbReference>
<dbReference type="Proteomes" id="UP001491310">
    <property type="component" value="Unassembled WGS sequence"/>
</dbReference>
<dbReference type="InterPro" id="IPR007112">
    <property type="entry name" value="Expansin/allergen_DPBB_dom"/>
</dbReference>
<keyword evidence="4" id="KW-0134">Cell wall</keyword>
<dbReference type="InterPro" id="IPR003582">
    <property type="entry name" value="ShKT_dom"/>
</dbReference>
<evidence type="ECO:0008006" key="13">
    <source>
        <dbReference type="Google" id="ProtNLM"/>
    </source>
</evidence>
<feature type="region of interest" description="Disordered" evidence="7">
    <location>
        <begin position="229"/>
        <end position="280"/>
    </location>
</feature>
<feature type="domain" description="Expansin-like EG45" evidence="8">
    <location>
        <begin position="12"/>
        <end position="124"/>
    </location>
</feature>